<dbReference type="GO" id="GO:0000034">
    <property type="term" value="F:adenine deaminase activity"/>
    <property type="evidence" value="ECO:0007669"/>
    <property type="project" value="UniProtKB-EC"/>
</dbReference>
<evidence type="ECO:0000259" key="1">
    <source>
        <dbReference type="Pfam" id="PF01979"/>
    </source>
</evidence>
<protein>
    <submittedName>
        <fullName evidence="2">Adenine deaminase</fullName>
        <ecNumber evidence="2">3.5.4.2</ecNumber>
    </submittedName>
</protein>
<dbReference type="Gene3D" id="2.30.40.10">
    <property type="entry name" value="Urease, subunit C, domain 1"/>
    <property type="match status" value="1"/>
</dbReference>
<dbReference type="InterPro" id="IPR006680">
    <property type="entry name" value="Amidohydro-rel"/>
</dbReference>
<organism evidence="2 3">
    <name type="scientific">Fervidicola ferrireducens</name>
    <dbReference type="NCBI Taxonomy" id="520764"/>
    <lineage>
        <taxon>Bacteria</taxon>
        <taxon>Bacillati</taxon>
        <taxon>Bacillota</taxon>
        <taxon>Clostridia</taxon>
        <taxon>Thermosediminibacterales</taxon>
        <taxon>Thermosediminibacteraceae</taxon>
        <taxon>Fervidicola</taxon>
    </lineage>
</organism>
<comment type="caution">
    <text evidence="2">The sequence shown here is derived from an EMBL/GenBank/DDBJ whole genome shotgun (WGS) entry which is preliminary data.</text>
</comment>
<dbReference type="Pfam" id="PF01979">
    <property type="entry name" value="Amidohydro_1"/>
    <property type="match status" value="1"/>
</dbReference>
<dbReference type="PANTHER" id="PTHR43135">
    <property type="entry name" value="ALPHA-D-RIBOSE 1-METHYLPHOSPHONATE 5-TRIPHOSPHATE DIPHOSPHATASE"/>
    <property type="match status" value="1"/>
</dbReference>
<dbReference type="InterPro" id="IPR011059">
    <property type="entry name" value="Metal-dep_hydrolase_composite"/>
</dbReference>
<keyword evidence="2" id="KW-0378">Hydrolase</keyword>
<evidence type="ECO:0000313" key="2">
    <source>
        <dbReference type="EMBL" id="KXG78320.1"/>
    </source>
</evidence>
<dbReference type="InterPro" id="IPR051781">
    <property type="entry name" value="Metallo-dep_Hydrolase"/>
</dbReference>
<dbReference type="Proteomes" id="UP000070427">
    <property type="component" value="Unassembled WGS sequence"/>
</dbReference>
<dbReference type="EC" id="3.5.4.2" evidence="2"/>
<dbReference type="EMBL" id="LOED01000003">
    <property type="protein sequence ID" value="KXG78320.1"/>
    <property type="molecule type" value="Genomic_DNA"/>
</dbReference>
<dbReference type="STRING" id="520764.AN618_03860"/>
<dbReference type="OrthoDB" id="9807210at2"/>
<dbReference type="Gene3D" id="3.20.20.140">
    <property type="entry name" value="Metal-dependent hydrolases"/>
    <property type="match status" value="1"/>
</dbReference>
<dbReference type="PANTHER" id="PTHR43135:SF3">
    <property type="entry name" value="ALPHA-D-RIBOSE 1-METHYLPHOSPHONATE 5-TRIPHOSPHATE DIPHOSPHATASE"/>
    <property type="match status" value="1"/>
</dbReference>
<dbReference type="RefSeq" id="WP_066351409.1">
    <property type="nucleotide sequence ID" value="NZ_LOED01000003.1"/>
</dbReference>
<feature type="domain" description="Amidohydrolase-related" evidence="1">
    <location>
        <begin position="7"/>
        <end position="72"/>
    </location>
</feature>
<accession>A0A140LCP5</accession>
<dbReference type="AlphaFoldDB" id="A0A140LCP5"/>
<name>A0A140LCP5_9FIRM</name>
<sequence>MLKKQLRKHGMSPMQALEAATRVSAELLGIADKVGTLEPGKLADVVVVAGNPLEDIKAVREIRLVVKEGQIVKEN</sequence>
<reference evidence="2 3" key="1">
    <citation type="submission" date="2015-12" db="EMBL/GenBank/DDBJ databases">
        <title>Draft genome sequnece of Fervidicola ferrireducens strain Y170.</title>
        <authorList>
            <person name="Patel B.K."/>
        </authorList>
    </citation>
    <scope>NUCLEOTIDE SEQUENCE [LARGE SCALE GENOMIC DNA]</scope>
    <source>
        <strain evidence="2 3">Y170</strain>
    </source>
</reference>
<proteinExistence type="predicted"/>
<evidence type="ECO:0000313" key="3">
    <source>
        <dbReference type="Proteomes" id="UP000070427"/>
    </source>
</evidence>
<keyword evidence="3" id="KW-1185">Reference proteome</keyword>
<dbReference type="InParanoid" id="A0A140LCP5"/>
<gene>
    <name evidence="2" type="primary">ade</name>
    <name evidence="2" type="ORF">AN618_03860</name>
</gene>
<dbReference type="SUPFAM" id="SSF51338">
    <property type="entry name" value="Composite domain of metallo-dependent hydrolases"/>
    <property type="match status" value="1"/>
</dbReference>